<dbReference type="PaxDb" id="4097-A0A1S4BSC0"/>
<dbReference type="InterPro" id="IPR035897">
    <property type="entry name" value="Toll_tir_struct_dom_sf"/>
</dbReference>
<evidence type="ECO:0000313" key="6">
    <source>
        <dbReference type="RefSeq" id="XP_016491790.1"/>
    </source>
</evidence>
<organism evidence="5 6">
    <name type="scientific">Nicotiana tabacum</name>
    <name type="common">Common tobacco</name>
    <dbReference type="NCBI Taxonomy" id="4097"/>
    <lineage>
        <taxon>Eukaryota</taxon>
        <taxon>Viridiplantae</taxon>
        <taxon>Streptophyta</taxon>
        <taxon>Embryophyta</taxon>
        <taxon>Tracheophyta</taxon>
        <taxon>Spermatophyta</taxon>
        <taxon>Magnoliopsida</taxon>
        <taxon>eudicotyledons</taxon>
        <taxon>Gunneridae</taxon>
        <taxon>Pentapetalae</taxon>
        <taxon>asterids</taxon>
        <taxon>lamiids</taxon>
        <taxon>Solanales</taxon>
        <taxon>Solanaceae</taxon>
        <taxon>Nicotianoideae</taxon>
        <taxon>Nicotianeae</taxon>
        <taxon>Nicotiana</taxon>
    </lineage>
</organism>
<keyword evidence="3" id="KW-0732">Signal</keyword>
<dbReference type="Pfam" id="PF00931">
    <property type="entry name" value="NB-ARC"/>
    <property type="match status" value="1"/>
</dbReference>
<accession>A0A1S4BSC0</accession>
<dbReference type="Pfam" id="PF01582">
    <property type="entry name" value="TIR"/>
    <property type="match status" value="1"/>
</dbReference>
<dbReference type="AlphaFoldDB" id="A0A1S4BSC0"/>
<dbReference type="InterPro" id="IPR000157">
    <property type="entry name" value="TIR_dom"/>
</dbReference>
<evidence type="ECO:0000256" key="1">
    <source>
        <dbReference type="ARBA" id="ARBA00022614"/>
    </source>
</evidence>
<keyword evidence="5" id="KW-1185">Reference proteome</keyword>
<dbReference type="RefSeq" id="XP_016491790.1">
    <property type="nucleotide sequence ID" value="XM_016636304.1"/>
</dbReference>
<evidence type="ECO:0000256" key="3">
    <source>
        <dbReference type="SAM" id="SignalP"/>
    </source>
</evidence>
<gene>
    <name evidence="6" type="primary">LOC107811384</name>
</gene>
<keyword evidence="2" id="KW-0677">Repeat</keyword>
<dbReference type="Gene3D" id="1.10.8.430">
    <property type="entry name" value="Helical domain of apoptotic protease-activating factors"/>
    <property type="match status" value="1"/>
</dbReference>
<feature type="chain" id="PRO_5010350061" evidence="3">
    <location>
        <begin position="21"/>
        <end position="1213"/>
    </location>
</feature>
<dbReference type="SMART" id="SM00255">
    <property type="entry name" value="TIR"/>
    <property type="match status" value="1"/>
</dbReference>
<dbReference type="PROSITE" id="PS50104">
    <property type="entry name" value="TIR"/>
    <property type="match status" value="1"/>
</dbReference>
<dbReference type="SUPFAM" id="SSF52540">
    <property type="entry name" value="P-loop containing nucleoside triphosphate hydrolases"/>
    <property type="match status" value="1"/>
</dbReference>
<dbReference type="GO" id="GO:0006952">
    <property type="term" value="P:defense response"/>
    <property type="evidence" value="ECO:0007669"/>
    <property type="project" value="InterPro"/>
</dbReference>
<reference evidence="6" key="2">
    <citation type="submission" date="2025-08" db="UniProtKB">
        <authorList>
            <consortium name="RefSeq"/>
        </authorList>
    </citation>
    <scope>IDENTIFICATION</scope>
    <source>
        <tissue evidence="6">Leaf</tissue>
    </source>
</reference>
<dbReference type="OrthoDB" id="1901675at2759"/>
<dbReference type="Pfam" id="PF23282">
    <property type="entry name" value="WHD_ROQ1"/>
    <property type="match status" value="1"/>
</dbReference>
<feature type="domain" description="TIR" evidence="4">
    <location>
        <begin position="61"/>
        <end position="229"/>
    </location>
</feature>
<proteinExistence type="predicted"/>
<dbReference type="Gene3D" id="3.40.50.300">
    <property type="entry name" value="P-loop containing nucleotide triphosphate hydrolases"/>
    <property type="match status" value="1"/>
</dbReference>
<dbReference type="Proteomes" id="UP000790787">
    <property type="component" value="Chromosome 9"/>
</dbReference>
<dbReference type="InterPro" id="IPR027417">
    <property type="entry name" value="P-loop_NTPase"/>
</dbReference>
<evidence type="ECO:0000256" key="2">
    <source>
        <dbReference type="ARBA" id="ARBA00022737"/>
    </source>
</evidence>
<dbReference type="SUPFAM" id="SSF52058">
    <property type="entry name" value="L domain-like"/>
    <property type="match status" value="1"/>
</dbReference>
<dbReference type="GeneID" id="107811384"/>
<dbReference type="InterPro" id="IPR032675">
    <property type="entry name" value="LRR_dom_sf"/>
</dbReference>
<dbReference type="PRINTS" id="PR00364">
    <property type="entry name" value="DISEASERSIST"/>
</dbReference>
<dbReference type="STRING" id="4097.A0A1S4BSC0"/>
<dbReference type="Gene3D" id="3.80.10.10">
    <property type="entry name" value="Ribonuclease Inhibitor"/>
    <property type="match status" value="2"/>
</dbReference>
<dbReference type="GO" id="GO:0043531">
    <property type="term" value="F:ADP binding"/>
    <property type="evidence" value="ECO:0007669"/>
    <property type="project" value="InterPro"/>
</dbReference>
<protein>
    <submittedName>
        <fullName evidence="6">Disease resistance protein RML1A isoform X1</fullName>
    </submittedName>
    <submittedName>
        <fullName evidence="6">Disease resistance protein RUN1</fullName>
    </submittedName>
</protein>
<name>A0A1S4BSC0_TOBAC</name>
<dbReference type="PANTHER" id="PTHR11017:SF523">
    <property type="entry name" value="DISEASE RESISTANCE PROTEIN RML1A-LIKE ISOFORM X1"/>
    <property type="match status" value="1"/>
</dbReference>
<dbReference type="Gene3D" id="3.40.50.10140">
    <property type="entry name" value="Toll/interleukin-1 receptor homology (TIR) domain"/>
    <property type="match status" value="1"/>
</dbReference>
<dbReference type="GO" id="GO:0007165">
    <property type="term" value="P:signal transduction"/>
    <property type="evidence" value="ECO:0007669"/>
    <property type="project" value="InterPro"/>
</dbReference>
<dbReference type="InterPro" id="IPR044974">
    <property type="entry name" value="Disease_R_plants"/>
</dbReference>
<dbReference type="RefSeq" id="XP_016491790.1">
    <property type="nucleotide sequence ID" value="XM_016636304.2"/>
</dbReference>
<dbReference type="InterPro" id="IPR042197">
    <property type="entry name" value="Apaf_helical"/>
</dbReference>
<evidence type="ECO:0000259" key="4">
    <source>
        <dbReference type="PROSITE" id="PS50104"/>
    </source>
</evidence>
<sequence>MTLISSCWDLSLVVSQVCTAKQFCRDSYNYIYASSFTFISISTSMEKPLDPTPSSSSYGCSSNQVFLSFRAEDSCCMSFTDHLYTALVQAGFQTFKQGTDTRKEQLHNAIRESKVSLIVLSEGYAFSQSCLDQLDVILTCKEKLDRAILPVFYYVDPSDVRNKKGRIGEALALHEQELKWESSGRERVERWRQALAKVADLGGMVLHNQARGHESKFIRKIVNVVTNRLSRTALYVAPYLIGIDRRAKHISFWLQNGSADVGILIVCGMGGIGKTTLAKFIYNSNFHAFEGSSFVLNIREISKQPNGLVKLQKQILSDILKRTKERVSCVDEGIVKISDALSGKRVLLVLDDVDDSDQLNAVLGMKSLFYPGSKIIITTRHERILHPHLVDKVYTVETLSTDESLELFSWHAFGKPHPAEGFLVGSNEVVKRCGGIPLALRVLGSSLAGQNLDVWQSTIKKLQVVPNNRIIELLKISYESLEDDDRSLFLHIACFFLWEDKDFAVKILDKCELFTIVGIQNLIDRDLLSILNGRLFMHQLIQDLGREIVRQESVKEPGRRSRLWRHEESLYVLRNKTGTEAIEGIILDGNMCKGHGSTRITSNENYGKKSKVEEFMNNSQEDRPKQNWMSIFSRHIMGTREVPNEDLETDSFTNMLKLKFLLLSNIQLSGCYRKFPKKLRWLFWRYLQLESLPSDFPMGKLVAIDLCYSSLKQLWTAPKLLRWLKFLNLSHSYQLSRTPDFSLLPNLEQLILEYCTSLTEVDDTIGYLEGLTVLSLNGCINLRSISESICMLTHLETLDISGCSNLEYVALKLEKSDFPSELSDESGRNQIDNTKLVRPWHTILWSLLRKEKVCHRVSPISFPTSLVTLRLSDCNLGDNAFLHVDFSKLNLLKELSLSRNPLCHPPESIRYLSRLENLSLNSCTRLKSVLELPNGVEIVDATDCISLEKVSGAPSSCSILYINCANLVEMNANFKLEHLENVNAETLGYLGLSNLELIRNVTFRLRFDIQKLHADEMEFPEFVQNDMAKLQSLPPKKLPAQGYYCNGVFSTFLSGEHVPSCFDTKLSEPFCSSFIVPTPDNHRIRGLSFCLVYTCLESEEMVSEGHCMSITINNLSQRIKWKQDPMFLAIPEVEERMMWLSYWEIGNSLQTGDVVEISASVVDKQRFSINEVGMRILFLEEQQDQDKESNCEVEEFFSSPCHQNLLLVRVFPK</sequence>
<dbReference type="SUPFAM" id="SSF52200">
    <property type="entry name" value="Toll/Interleukin receptor TIR domain"/>
    <property type="match status" value="1"/>
</dbReference>
<dbReference type="PANTHER" id="PTHR11017">
    <property type="entry name" value="LEUCINE-RICH REPEAT-CONTAINING PROTEIN"/>
    <property type="match status" value="1"/>
</dbReference>
<evidence type="ECO:0000313" key="5">
    <source>
        <dbReference type="Proteomes" id="UP000790787"/>
    </source>
</evidence>
<feature type="signal peptide" evidence="3">
    <location>
        <begin position="1"/>
        <end position="20"/>
    </location>
</feature>
<dbReference type="InterPro" id="IPR058192">
    <property type="entry name" value="WHD_ROQ1-like"/>
</dbReference>
<keyword evidence="1" id="KW-0433">Leucine-rich repeat</keyword>
<dbReference type="InterPro" id="IPR002182">
    <property type="entry name" value="NB-ARC"/>
</dbReference>
<dbReference type="KEGG" id="nta:107811384"/>
<reference evidence="5" key="1">
    <citation type="journal article" date="2014" name="Nat. Commun.">
        <title>The tobacco genome sequence and its comparison with those of tomato and potato.</title>
        <authorList>
            <person name="Sierro N."/>
            <person name="Battey J.N."/>
            <person name="Ouadi S."/>
            <person name="Bakaher N."/>
            <person name="Bovet L."/>
            <person name="Willig A."/>
            <person name="Goepfert S."/>
            <person name="Peitsch M.C."/>
            <person name="Ivanov N.V."/>
        </authorList>
    </citation>
    <scope>NUCLEOTIDE SEQUENCE [LARGE SCALE GENOMIC DNA]</scope>
</reference>